<evidence type="ECO:0008006" key="3">
    <source>
        <dbReference type="Google" id="ProtNLM"/>
    </source>
</evidence>
<dbReference type="AlphaFoldDB" id="A0A7G9WJE9"/>
<accession>A0A7G9WJE9</accession>
<proteinExistence type="predicted"/>
<organism evidence="1 2">
    <name type="scientific">Caproicibacterium amylolyticum</name>
    <dbReference type="NCBI Taxonomy" id="2766537"/>
    <lineage>
        <taxon>Bacteria</taxon>
        <taxon>Bacillati</taxon>
        <taxon>Bacillota</taxon>
        <taxon>Clostridia</taxon>
        <taxon>Eubacteriales</taxon>
        <taxon>Oscillospiraceae</taxon>
        <taxon>Caproicibacterium</taxon>
    </lineage>
</organism>
<dbReference type="Proteomes" id="UP000516046">
    <property type="component" value="Chromosome"/>
</dbReference>
<keyword evidence="2" id="KW-1185">Reference proteome</keyword>
<evidence type="ECO:0000313" key="2">
    <source>
        <dbReference type="Proteomes" id="UP000516046"/>
    </source>
</evidence>
<dbReference type="EMBL" id="CP060696">
    <property type="protein sequence ID" value="QNO18811.1"/>
    <property type="molecule type" value="Genomic_DNA"/>
</dbReference>
<reference evidence="1 2" key="1">
    <citation type="submission" date="2020-08" db="EMBL/GenBank/DDBJ databases">
        <authorList>
            <person name="Ren C."/>
            <person name="Gu Y."/>
            <person name="Xu Y."/>
        </authorList>
    </citation>
    <scope>NUCLEOTIDE SEQUENCE [LARGE SCALE GENOMIC DNA]</scope>
    <source>
        <strain evidence="1 2">LBM18003</strain>
    </source>
</reference>
<protein>
    <recommendedName>
        <fullName evidence="3">Bacteriophage Gp15 protein</fullName>
    </recommendedName>
</protein>
<evidence type="ECO:0000313" key="1">
    <source>
        <dbReference type="EMBL" id="QNO18811.1"/>
    </source>
</evidence>
<gene>
    <name evidence="1" type="ORF">H6X83_04025</name>
</gene>
<dbReference type="RefSeq" id="WP_212507878.1">
    <property type="nucleotide sequence ID" value="NZ_CP060696.1"/>
</dbReference>
<name>A0A7G9WJE9_9FIRM</name>
<sequence length="211" mass="24555">MNLLTEPLPHLVDIAGHKFPIVWDFRAGIKLETLMDNPDLPDDEKATQMLELYYPCKTIQHIPNEWQWFLTHLPEAQDAALKFYTGWQAPELPGQEGTDDSDKKRACSFYYDSANIFASFWQQYHIDLTVSNLHWWVFINLLTALNENTPQGKIMTYRTVDTAGMPKEQKQQYEKLKRRYELPEIVSKAEQERDERLADILAHGGNLNDLG</sequence>
<dbReference type="KEGG" id="caml:H6X83_04025"/>
<dbReference type="Pfam" id="PF06854">
    <property type="entry name" value="Phage_Gp15"/>
    <property type="match status" value="1"/>
</dbReference>
<dbReference type="InterPro" id="IPR009660">
    <property type="entry name" value="Phage_A500_Gp15"/>
</dbReference>